<gene>
    <name evidence="2" type="ORF">NE646_00875</name>
</gene>
<dbReference type="CDD" id="cd00093">
    <property type="entry name" value="HTH_XRE"/>
    <property type="match status" value="1"/>
</dbReference>
<dbReference type="SUPFAM" id="SSF47413">
    <property type="entry name" value="lambda repressor-like DNA-binding domains"/>
    <property type="match status" value="1"/>
</dbReference>
<accession>A0AAW5K876</accession>
<dbReference type="EMBL" id="JANGAB010000001">
    <property type="protein sequence ID" value="MCQ4948225.1"/>
    <property type="molecule type" value="Genomic_DNA"/>
</dbReference>
<protein>
    <submittedName>
        <fullName evidence="2">Helix-turn-helix domain-containing protein</fullName>
    </submittedName>
</protein>
<dbReference type="PROSITE" id="PS50943">
    <property type="entry name" value="HTH_CROC1"/>
    <property type="match status" value="1"/>
</dbReference>
<dbReference type="Proteomes" id="UP001205063">
    <property type="component" value="Unassembled WGS sequence"/>
</dbReference>
<dbReference type="Pfam" id="PF13560">
    <property type="entry name" value="HTH_31"/>
    <property type="match status" value="1"/>
</dbReference>
<dbReference type="AlphaFoldDB" id="A0AAW5K876"/>
<dbReference type="InterPro" id="IPR010982">
    <property type="entry name" value="Lambda_DNA-bd_dom_sf"/>
</dbReference>
<evidence type="ECO:0000313" key="2">
    <source>
        <dbReference type="EMBL" id="MCQ4948225.1"/>
    </source>
</evidence>
<evidence type="ECO:0000313" key="3">
    <source>
        <dbReference type="Proteomes" id="UP001205063"/>
    </source>
</evidence>
<dbReference type="InterPro" id="IPR001387">
    <property type="entry name" value="Cro/C1-type_HTH"/>
</dbReference>
<reference evidence="2" key="1">
    <citation type="submission" date="2022-06" db="EMBL/GenBank/DDBJ databases">
        <title>Isolation of gut microbiota from human fecal samples.</title>
        <authorList>
            <person name="Pamer E.G."/>
            <person name="Barat B."/>
            <person name="Waligurski E."/>
            <person name="Medina S."/>
            <person name="Paddock L."/>
            <person name="Mostad J."/>
        </authorList>
    </citation>
    <scope>NUCLEOTIDE SEQUENCE</scope>
    <source>
        <strain evidence="2">DFI.7.96</strain>
    </source>
</reference>
<organism evidence="2 3">
    <name type="scientific">Bittarella massiliensis</name>
    <name type="common">ex Durand et al. 2017</name>
    <dbReference type="NCBI Taxonomy" id="1720313"/>
    <lineage>
        <taxon>Bacteria</taxon>
        <taxon>Bacillati</taxon>
        <taxon>Bacillota</taxon>
        <taxon>Clostridia</taxon>
        <taxon>Eubacteriales</taxon>
        <taxon>Oscillospiraceae</taxon>
        <taxon>Bittarella (ex Durand et al. 2017)</taxon>
    </lineage>
</organism>
<sequence>MYKNKAPDGRNNLCGKQIAHLRKQMRPRVSQRLLAERLQVLGLDLDKNAIQRIENGSRFVTDVELAQIAQLLQVSMEELTEGQSS</sequence>
<dbReference type="RefSeq" id="WP_185915675.1">
    <property type="nucleotide sequence ID" value="NZ_JACMSD010000003.1"/>
</dbReference>
<dbReference type="GO" id="GO:0003677">
    <property type="term" value="F:DNA binding"/>
    <property type="evidence" value="ECO:0007669"/>
    <property type="project" value="InterPro"/>
</dbReference>
<comment type="caution">
    <text evidence="2">The sequence shown here is derived from an EMBL/GenBank/DDBJ whole genome shotgun (WGS) entry which is preliminary data.</text>
</comment>
<feature type="domain" description="HTH cro/C1-type" evidence="1">
    <location>
        <begin position="18"/>
        <end position="79"/>
    </location>
</feature>
<proteinExistence type="predicted"/>
<name>A0AAW5K876_9FIRM</name>
<evidence type="ECO:0000259" key="1">
    <source>
        <dbReference type="PROSITE" id="PS50943"/>
    </source>
</evidence>
<dbReference type="Gene3D" id="1.10.260.40">
    <property type="entry name" value="lambda repressor-like DNA-binding domains"/>
    <property type="match status" value="1"/>
</dbReference>